<dbReference type="GO" id="GO:0046983">
    <property type="term" value="F:protein dimerization activity"/>
    <property type="evidence" value="ECO:0007669"/>
    <property type="project" value="InterPro"/>
</dbReference>
<evidence type="ECO:0000313" key="8">
    <source>
        <dbReference type="Proteomes" id="UP000326939"/>
    </source>
</evidence>
<dbReference type="CDD" id="cd11445">
    <property type="entry name" value="bHLH_AtPIF_like"/>
    <property type="match status" value="1"/>
</dbReference>
<evidence type="ECO:0000256" key="1">
    <source>
        <dbReference type="ARBA" id="ARBA00004123"/>
    </source>
</evidence>
<protein>
    <recommendedName>
        <fullName evidence="6">BHLH domain-containing protein</fullName>
    </recommendedName>
</protein>
<name>A0A5N5KFH8_9ROSI</name>
<evidence type="ECO:0000313" key="7">
    <source>
        <dbReference type="EMBL" id="KAB5529091.1"/>
    </source>
</evidence>
<dbReference type="Proteomes" id="UP000326939">
    <property type="component" value="Chromosome 13"/>
</dbReference>
<dbReference type="PANTHER" id="PTHR46807">
    <property type="entry name" value="TRANSCRIPTION FACTOR PIF3"/>
    <property type="match status" value="1"/>
</dbReference>
<dbReference type="Pfam" id="PF00010">
    <property type="entry name" value="HLH"/>
    <property type="match status" value="1"/>
</dbReference>
<evidence type="ECO:0000256" key="5">
    <source>
        <dbReference type="SAM" id="MobiDB-lite"/>
    </source>
</evidence>
<feature type="compositionally biased region" description="Acidic residues" evidence="5">
    <location>
        <begin position="398"/>
        <end position="411"/>
    </location>
</feature>
<dbReference type="EMBL" id="VDCV01000013">
    <property type="protein sequence ID" value="KAB5529091.1"/>
    <property type="molecule type" value="Genomic_DNA"/>
</dbReference>
<feature type="compositionally biased region" description="Basic and acidic residues" evidence="5">
    <location>
        <begin position="381"/>
        <end position="390"/>
    </location>
</feature>
<feature type="region of interest" description="Disordered" evidence="5">
    <location>
        <begin position="47"/>
        <end position="67"/>
    </location>
</feature>
<proteinExistence type="predicted"/>
<feature type="region of interest" description="Disordered" evidence="5">
    <location>
        <begin position="314"/>
        <end position="347"/>
    </location>
</feature>
<gene>
    <name evidence="7" type="ORF">DKX38_019172</name>
</gene>
<feature type="domain" description="BHLH" evidence="6">
    <location>
        <begin position="430"/>
        <end position="479"/>
    </location>
</feature>
<dbReference type="FunFam" id="4.10.280.10:FF:000004">
    <property type="entry name" value="Basic helix-loop-helix transcription factor"/>
    <property type="match status" value="1"/>
</dbReference>
<keyword evidence="3" id="KW-0804">Transcription</keyword>
<comment type="subcellular location">
    <subcellularLocation>
        <location evidence="1">Nucleus</location>
    </subcellularLocation>
</comment>
<comment type="caution">
    <text evidence="7">The sequence shown here is derived from an EMBL/GenBank/DDBJ whole genome shotgun (WGS) entry which is preliminary data.</text>
</comment>
<dbReference type="GO" id="GO:0003700">
    <property type="term" value="F:DNA-binding transcription factor activity"/>
    <property type="evidence" value="ECO:0007669"/>
    <property type="project" value="InterPro"/>
</dbReference>
<dbReference type="InterPro" id="IPR044273">
    <property type="entry name" value="PIF3-like"/>
</dbReference>
<dbReference type="InterPro" id="IPR036638">
    <property type="entry name" value="HLH_DNA-bd_sf"/>
</dbReference>
<organism evidence="7 8">
    <name type="scientific">Salix brachista</name>
    <dbReference type="NCBI Taxonomy" id="2182728"/>
    <lineage>
        <taxon>Eukaryota</taxon>
        <taxon>Viridiplantae</taxon>
        <taxon>Streptophyta</taxon>
        <taxon>Embryophyta</taxon>
        <taxon>Tracheophyta</taxon>
        <taxon>Spermatophyta</taxon>
        <taxon>Magnoliopsida</taxon>
        <taxon>eudicotyledons</taxon>
        <taxon>Gunneridae</taxon>
        <taxon>Pentapetalae</taxon>
        <taxon>rosids</taxon>
        <taxon>fabids</taxon>
        <taxon>Malpighiales</taxon>
        <taxon>Salicaceae</taxon>
        <taxon>Saliceae</taxon>
        <taxon>Salix</taxon>
    </lineage>
</organism>
<evidence type="ECO:0000256" key="4">
    <source>
        <dbReference type="ARBA" id="ARBA00023242"/>
    </source>
</evidence>
<dbReference type="SMART" id="SM00353">
    <property type="entry name" value="HLH"/>
    <property type="match status" value="1"/>
</dbReference>
<feature type="compositionally biased region" description="Low complexity" evidence="5">
    <location>
        <begin position="368"/>
        <end position="379"/>
    </location>
</feature>
<dbReference type="PROSITE" id="PS50888">
    <property type="entry name" value="BHLH"/>
    <property type="match status" value="1"/>
</dbReference>
<dbReference type="InterPro" id="IPR011598">
    <property type="entry name" value="bHLH_dom"/>
</dbReference>
<dbReference type="InterPro" id="IPR047265">
    <property type="entry name" value="PIF1-like_bHLH"/>
</dbReference>
<keyword evidence="4" id="KW-0539">Nucleus</keyword>
<feature type="compositionally biased region" description="Basic and acidic residues" evidence="5">
    <location>
        <begin position="430"/>
        <end position="445"/>
    </location>
</feature>
<accession>A0A5N5KFH8</accession>
<evidence type="ECO:0000256" key="2">
    <source>
        <dbReference type="ARBA" id="ARBA00023015"/>
    </source>
</evidence>
<sequence>MPLSELLYRMAEGKTDFSQEKNPGCSTDLSFIQSSRARKIQTRNSLPPKIRDKDIGNGTNTKTGKFGTTESALNEFLAVPAVEMRANQGDDMVPWLNYSLDESLQHDYCSEFLPELSGVTVNEHSSQSNFPSYDRRSCNQSITDSHIVSVHNGLSLEQGDVVMNSSAGDIEANRPRTSASQLYPSSSEQCKPSFPFFRCRDSTKNDDSTTNAVHHVIAPDSIRAPTSGGGFPSIKMQKQVPAPSPINSSLMNFSHFARPAVLVKANLQNVGMRTSSGISTMERLQNKDKGSIGLSKETGSRCRPIMMSSKVEIKPTEVKSAEGSVPAELAEAMSQEGDSKSDRNCHQNFGENAVKGLADVEKTTEPLVASSSVGSGNSAERPSDDLTENLKRKHRDTEESEGPSEDVEEESVGAKKPASARAGNGSKRGRAAEVHNLSERRRRDRINEKMRALQELIPNCNKVDKASMLDEAIEYLKTLQLQVQIMSMGAGMYMPSMIFPPGMPHMHAAHMGQFLPMGVGMGMGFRMGMPDMNSGSSGCPMYQVPPMHGAHFPGSPVPRPSALHGMGGHSLQMPGLSGQGLPMSFPRAPLMPMPGGPPSKTNREPNACGVVGPMDNLDSATASNSKDAIKNINSQVMKNNVANRSMNQTSSQCQATNECFEQPAFLQNNGEDSEVAENGVLKSAGGTDIVPCRTTGEYSPSWLSVLHIAVRST</sequence>
<dbReference type="Gene3D" id="4.10.280.10">
    <property type="entry name" value="Helix-loop-helix DNA-binding domain"/>
    <property type="match status" value="1"/>
</dbReference>
<keyword evidence="2" id="KW-0805">Transcription regulation</keyword>
<dbReference type="AlphaFoldDB" id="A0A5N5KFH8"/>
<feature type="region of interest" description="Disordered" evidence="5">
    <location>
        <begin position="367"/>
        <end position="445"/>
    </location>
</feature>
<keyword evidence="8" id="KW-1185">Reference proteome</keyword>
<dbReference type="GO" id="GO:0005634">
    <property type="term" value="C:nucleus"/>
    <property type="evidence" value="ECO:0007669"/>
    <property type="project" value="UniProtKB-SubCell"/>
</dbReference>
<reference evidence="8" key="1">
    <citation type="journal article" date="2019" name="Gigascience">
        <title>De novo genome assembly of the endangered Acer yangbiense, a plant species with extremely small populations endemic to Yunnan Province, China.</title>
        <authorList>
            <person name="Yang J."/>
            <person name="Wariss H.M."/>
            <person name="Tao L."/>
            <person name="Zhang R."/>
            <person name="Yun Q."/>
            <person name="Hollingsworth P."/>
            <person name="Dao Z."/>
            <person name="Luo G."/>
            <person name="Guo H."/>
            <person name="Ma Y."/>
            <person name="Sun W."/>
        </authorList>
    </citation>
    <scope>NUCLEOTIDE SEQUENCE [LARGE SCALE GENOMIC DNA]</scope>
    <source>
        <strain evidence="8">cv. br00</strain>
    </source>
</reference>
<evidence type="ECO:0000259" key="6">
    <source>
        <dbReference type="PROSITE" id="PS50888"/>
    </source>
</evidence>
<dbReference type="PANTHER" id="PTHR46807:SF1">
    <property type="entry name" value="TRANSCRIPTION FACTOR PIF3"/>
    <property type="match status" value="1"/>
</dbReference>
<dbReference type="SUPFAM" id="SSF47459">
    <property type="entry name" value="HLH, helix-loop-helix DNA-binding domain"/>
    <property type="match status" value="1"/>
</dbReference>
<dbReference type="GO" id="GO:0010017">
    <property type="term" value="P:red or far-red light signaling pathway"/>
    <property type="evidence" value="ECO:0007669"/>
    <property type="project" value="UniProtKB-ARBA"/>
</dbReference>
<evidence type="ECO:0000256" key="3">
    <source>
        <dbReference type="ARBA" id="ARBA00023163"/>
    </source>
</evidence>
<feature type="compositionally biased region" description="Low complexity" evidence="5">
    <location>
        <begin position="56"/>
        <end position="67"/>
    </location>
</feature>